<evidence type="ECO:0000256" key="1">
    <source>
        <dbReference type="ARBA" id="ARBA00022729"/>
    </source>
</evidence>
<reference evidence="2" key="1">
    <citation type="submission" date="2020-01" db="EMBL/GenBank/DDBJ databases">
        <authorList>
            <person name="Meier V. D."/>
            <person name="Meier V D."/>
        </authorList>
    </citation>
    <scope>NUCLEOTIDE SEQUENCE</scope>
    <source>
        <strain evidence="2">HLG_WM_MAG_07</strain>
    </source>
</reference>
<name>A0A6S6U8Z5_9GAMM</name>
<dbReference type="Gene3D" id="1.10.1130.10">
    <property type="entry name" value="Flavocytochrome C3, Chain A"/>
    <property type="match status" value="1"/>
</dbReference>
<proteinExistence type="predicted"/>
<dbReference type="InterPro" id="IPR051829">
    <property type="entry name" value="Multiheme_Cytochr_ET"/>
</dbReference>
<accession>A0A6S6U8Z5</accession>
<dbReference type="PANTHER" id="PTHR35038">
    <property type="entry name" value="DISSIMILATORY SULFITE REDUCTASE SIRA"/>
    <property type="match status" value="1"/>
</dbReference>
<evidence type="ECO:0000313" key="2">
    <source>
        <dbReference type="EMBL" id="CAA6828239.1"/>
    </source>
</evidence>
<keyword evidence="1" id="KW-0732">Signal</keyword>
<dbReference type="PANTHER" id="PTHR35038:SF8">
    <property type="entry name" value="C-TYPE POLYHEME CYTOCHROME OMCC"/>
    <property type="match status" value="1"/>
</dbReference>
<protein>
    <submittedName>
        <fullName evidence="2">Uncharacterized protein</fullName>
    </submittedName>
</protein>
<sequence length="578" mass="63226">MIPKYFVPFVALFLFACNGNQDTQPEALSLLAGNSGVSTNSNPPEIEPQESESLLVVTSQESNHRFESEHFSGSENCSSCHNGMTDESGEDLSIINDWRTTMMANSARDPFWKAMVASEVSRNPALSDTIEGKCARCHMPMAHVEASFMGEQISLLGDGFFSDKNPHFEKAAEGVSCTACHQIEETTEFGTEDATSGKFVIAENTGSNRNLYGPLANPMQGPMINNTGFTPVASDHMSKSALCGSCHDVTTPVVTVGGTVTGDSFPEQMVYSEWKNSAYAEAGTEQSCQSCHMPRANGSAKIATRPESVQAREYFSKHYFVGANTVMLDIMQDNADTLGISVNDFSKTIDRTREMLQSSATIAVEGLQQVDNQLSFDVRVSNKSGHKLPSGFPSRRAWLHVTVFDVDDNPVFESGAINAEGMISGVDADNNHSQYEMHHDVITSAEQVQVYESIMQNTEGKVNYTLLNASGYLKDNRLMPLGMDKGNIPEKIQVNGLAKSDDDFIAGEDLVSYRLAGISAGSYRIKVSLNYQTLAYAFANDLFRSETDDGFVSTFQSLYNKADFRYEEVITVETVSDS</sequence>
<dbReference type="PROSITE" id="PS51257">
    <property type="entry name" value="PROKAR_LIPOPROTEIN"/>
    <property type="match status" value="1"/>
</dbReference>
<dbReference type="AlphaFoldDB" id="A0A6S6U8Z5"/>
<gene>
    <name evidence="2" type="ORF">HELGO_WM25931</name>
</gene>
<dbReference type="GO" id="GO:0016491">
    <property type="term" value="F:oxidoreductase activity"/>
    <property type="evidence" value="ECO:0007669"/>
    <property type="project" value="TreeGrafter"/>
</dbReference>
<dbReference type="SUPFAM" id="SSF48695">
    <property type="entry name" value="Multiheme cytochromes"/>
    <property type="match status" value="2"/>
</dbReference>
<dbReference type="InterPro" id="IPR036280">
    <property type="entry name" value="Multihaem_cyt_sf"/>
</dbReference>
<organism evidence="2">
    <name type="scientific">uncultured Thiotrichaceae bacterium</name>
    <dbReference type="NCBI Taxonomy" id="298394"/>
    <lineage>
        <taxon>Bacteria</taxon>
        <taxon>Pseudomonadati</taxon>
        <taxon>Pseudomonadota</taxon>
        <taxon>Gammaproteobacteria</taxon>
        <taxon>Thiotrichales</taxon>
        <taxon>Thiotrichaceae</taxon>
        <taxon>environmental samples</taxon>
    </lineage>
</organism>
<dbReference type="EMBL" id="CACVAY010000147">
    <property type="protein sequence ID" value="CAA6828239.1"/>
    <property type="molecule type" value="Genomic_DNA"/>
</dbReference>